<name>A0A918CEP4_9DEIO</name>
<organism evidence="1 2">
    <name type="scientific">Deinococcus ruber</name>
    <dbReference type="NCBI Taxonomy" id="1848197"/>
    <lineage>
        <taxon>Bacteria</taxon>
        <taxon>Thermotogati</taxon>
        <taxon>Deinococcota</taxon>
        <taxon>Deinococci</taxon>
        <taxon>Deinococcales</taxon>
        <taxon>Deinococcaceae</taxon>
        <taxon>Deinococcus</taxon>
    </lineage>
</organism>
<dbReference type="Proteomes" id="UP000603865">
    <property type="component" value="Unassembled WGS sequence"/>
</dbReference>
<dbReference type="EMBL" id="BMQL01000020">
    <property type="protein sequence ID" value="GGR17442.1"/>
    <property type="molecule type" value="Genomic_DNA"/>
</dbReference>
<dbReference type="AlphaFoldDB" id="A0A918CEP4"/>
<reference evidence="1" key="2">
    <citation type="submission" date="2020-09" db="EMBL/GenBank/DDBJ databases">
        <authorList>
            <person name="Sun Q."/>
            <person name="Ohkuma M."/>
        </authorList>
    </citation>
    <scope>NUCLEOTIDE SEQUENCE</scope>
    <source>
        <strain evidence="1">JCM 31311</strain>
    </source>
</reference>
<comment type="caution">
    <text evidence="1">The sequence shown here is derived from an EMBL/GenBank/DDBJ whole genome shotgun (WGS) entry which is preliminary data.</text>
</comment>
<proteinExistence type="predicted"/>
<gene>
    <name evidence="1" type="ORF">GCM10008957_32680</name>
</gene>
<reference evidence="1" key="1">
    <citation type="journal article" date="2014" name="Int. J. Syst. Evol. Microbiol.">
        <title>Complete genome sequence of Corynebacterium casei LMG S-19264T (=DSM 44701T), isolated from a smear-ripened cheese.</title>
        <authorList>
            <consortium name="US DOE Joint Genome Institute (JGI-PGF)"/>
            <person name="Walter F."/>
            <person name="Albersmeier A."/>
            <person name="Kalinowski J."/>
            <person name="Ruckert C."/>
        </authorList>
    </citation>
    <scope>NUCLEOTIDE SEQUENCE</scope>
    <source>
        <strain evidence="1">JCM 31311</strain>
    </source>
</reference>
<evidence type="ECO:0000313" key="1">
    <source>
        <dbReference type="EMBL" id="GGR17442.1"/>
    </source>
</evidence>
<accession>A0A918CEP4</accession>
<keyword evidence="2" id="KW-1185">Reference proteome</keyword>
<protein>
    <submittedName>
        <fullName evidence="1">Uncharacterized protein</fullName>
    </submittedName>
</protein>
<evidence type="ECO:0000313" key="2">
    <source>
        <dbReference type="Proteomes" id="UP000603865"/>
    </source>
</evidence>
<sequence>MLSTAAATPLLSSKTSVVQGNFCTTYACTLRDRRTILPETLGLLSYTYAIHGGTLIVGRESNMAIISASLDLPPSSWNQSVVRDFLRNFIGLQIEPNTLRRCVRLAMYTGSSVPTPLISGTQGTLSFSADCQAQASGNVLLTVQDQSFQPR</sequence>